<dbReference type="GO" id="GO:0005886">
    <property type="term" value="C:plasma membrane"/>
    <property type="evidence" value="ECO:0007669"/>
    <property type="project" value="UniProtKB-ARBA"/>
</dbReference>
<dbReference type="Gene3D" id="2.60.40.10">
    <property type="entry name" value="Immunoglobulins"/>
    <property type="match status" value="1"/>
</dbReference>
<dbReference type="InterPro" id="IPR003599">
    <property type="entry name" value="Ig_sub"/>
</dbReference>
<keyword evidence="3 9" id="KW-0732">Signal</keyword>
<dbReference type="RefSeq" id="XP_017896219.1">
    <property type="nucleotide sequence ID" value="XM_018040730.1"/>
</dbReference>
<reference evidence="11 12" key="1">
    <citation type="submission" date="2016-04" db="EMBL/GenBank/DDBJ databases">
        <title>Polished mammalian reference genomes with single-molecule sequencing and chromosome conformation capture applied to the Capra hircus genome.</title>
        <authorList>
            <person name="Bickhart D.M."/>
            <person name="Koren S."/>
            <person name="Rosen B."/>
            <person name="Hastie A."/>
            <person name="Liachko I."/>
            <person name="Sullivan S.T."/>
            <person name="Burton J."/>
            <person name="Sayre B.L."/>
            <person name="Huson H.J."/>
            <person name="Lee J."/>
            <person name="Lam E."/>
            <person name="Kelley C.M."/>
            <person name="Hutchison J.L."/>
            <person name="Zhou Y."/>
            <person name="Sun J."/>
            <person name="Crisa A."/>
            <person name="Schwartz J.C."/>
            <person name="Hammond J.A."/>
            <person name="Schroeder S.G."/>
            <person name="Liu G.E."/>
            <person name="Dunham M."/>
            <person name="Shendure J."/>
            <person name="Sonstegard T.S."/>
            <person name="Phillippy A.M."/>
            <person name="Van Tassell C.P."/>
            <person name="Smith T.P."/>
        </authorList>
    </citation>
    <scope>NUCLEOTIDE SEQUENCE [LARGE SCALE GENOMIC DNA]</scope>
</reference>
<dbReference type="EMBL" id="LWLT01000031">
    <property type="status" value="NOT_ANNOTATED_CDS"/>
    <property type="molecule type" value="Genomic_DNA"/>
</dbReference>
<dbReference type="PANTHER" id="PTHR15549">
    <property type="entry name" value="PAIRED IMMUNOGLOBULIN-LIKE TYPE 2 RECEPTOR"/>
    <property type="match status" value="1"/>
</dbReference>
<proteinExistence type="predicted"/>
<dbReference type="InterPro" id="IPR013783">
    <property type="entry name" value="Ig-like_fold"/>
</dbReference>
<dbReference type="AlphaFoldDB" id="A0A452EKP6"/>
<feature type="chain" id="PRO_5019060145" description="Ig-like domain-containing protein" evidence="9">
    <location>
        <begin position="23"/>
        <end position="299"/>
    </location>
</feature>
<dbReference type="Ensembl" id="ENSCHIT00000020237.1">
    <property type="protein sequence ID" value="ENSCHIP00000012447.1"/>
    <property type="gene ID" value="ENSCHIG00000014207.1"/>
</dbReference>
<feature type="signal peptide" evidence="9">
    <location>
        <begin position="1"/>
        <end position="22"/>
    </location>
</feature>
<evidence type="ECO:0000256" key="1">
    <source>
        <dbReference type="ARBA" id="ARBA00004479"/>
    </source>
</evidence>
<evidence type="ECO:0000256" key="5">
    <source>
        <dbReference type="ARBA" id="ARBA00023136"/>
    </source>
</evidence>
<dbReference type="GeneTree" id="ENSGT00390000008831"/>
<dbReference type="Pfam" id="PF07686">
    <property type="entry name" value="V-set"/>
    <property type="match status" value="1"/>
</dbReference>
<dbReference type="SMART" id="SM00409">
    <property type="entry name" value="IG"/>
    <property type="match status" value="1"/>
</dbReference>
<dbReference type="InterPro" id="IPR036179">
    <property type="entry name" value="Ig-like_dom_sf"/>
</dbReference>
<dbReference type="OMA" id="KQMWQSI"/>
<dbReference type="PANTHER" id="PTHR15549:SF26">
    <property type="entry name" value="AXIAL BUDDING PATTERN PROTEIN 2-RELATED"/>
    <property type="match status" value="1"/>
</dbReference>
<dbReference type="Bgee" id="ENSCHIG00000014207">
    <property type="expression patterns" value="Expressed in spleen and 11 other cell types or tissues"/>
</dbReference>
<keyword evidence="12" id="KW-1185">Reference proteome</keyword>
<feature type="region of interest" description="Disordered" evidence="7">
    <location>
        <begin position="216"/>
        <end position="260"/>
    </location>
</feature>
<evidence type="ECO:0000313" key="11">
    <source>
        <dbReference type="Ensembl" id="ENSCHIP00000012447.1"/>
    </source>
</evidence>
<evidence type="ECO:0000256" key="7">
    <source>
        <dbReference type="SAM" id="MobiDB-lite"/>
    </source>
</evidence>
<reference evidence="11" key="2">
    <citation type="submission" date="2025-08" db="UniProtKB">
        <authorList>
            <consortium name="Ensembl"/>
        </authorList>
    </citation>
    <scope>IDENTIFICATION</scope>
</reference>
<organism evidence="11 12">
    <name type="scientific">Capra hircus</name>
    <name type="common">Goat</name>
    <dbReference type="NCBI Taxonomy" id="9925"/>
    <lineage>
        <taxon>Eukaryota</taxon>
        <taxon>Metazoa</taxon>
        <taxon>Chordata</taxon>
        <taxon>Craniata</taxon>
        <taxon>Vertebrata</taxon>
        <taxon>Euteleostomi</taxon>
        <taxon>Mammalia</taxon>
        <taxon>Eutheria</taxon>
        <taxon>Laurasiatheria</taxon>
        <taxon>Artiodactyla</taxon>
        <taxon>Ruminantia</taxon>
        <taxon>Pecora</taxon>
        <taxon>Bovidae</taxon>
        <taxon>Caprinae</taxon>
        <taxon>Capra</taxon>
    </lineage>
</organism>
<feature type="region of interest" description="Disordered" evidence="7">
    <location>
        <begin position="147"/>
        <end position="177"/>
    </location>
</feature>
<dbReference type="OrthoDB" id="6152887at2759"/>
<sequence>MGLRLLLPLLLLLASLWAGHWAQRNLQPSHEMKQPTDLSAPEGGSILIPFSFSHLWELAKIPNMKISWRWKHFHGEFIYNTTPKFIHNNFKNRLSLTWTEPEKNGSLRISNLRREDQSVYFCRVQLVTLRHGKQMWQSIEGTKLTITPRSKTPTQNPTTRAATTAARLGDSQGGESPLSRLRSAEAIVGLALASAALVTTIVGLIVYLRCKRSKSVQTEARTPARESFRNTEENYENTGNEGQHVDPKPDTKDDGGGGGGVLYASLALSRLNSPAVAAPPLAPPHGRPQEETLYSVLKT</sequence>
<evidence type="ECO:0000256" key="9">
    <source>
        <dbReference type="SAM" id="SignalP"/>
    </source>
</evidence>
<protein>
    <recommendedName>
        <fullName evidence="10">Ig-like domain-containing protein</fullName>
    </recommendedName>
</protein>
<accession>A0A452EKP6</accession>
<dbReference type="InterPro" id="IPR051694">
    <property type="entry name" value="Immunoregulatory_rcpt-like"/>
</dbReference>
<evidence type="ECO:0000256" key="3">
    <source>
        <dbReference type="ARBA" id="ARBA00022729"/>
    </source>
</evidence>
<feature type="transmembrane region" description="Helical" evidence="8">
    <location>
        <begin position="186"/>
        <end position="208"/>
    </location>
</feature>
<dbReference type="GO" id="GO:0042288">
    <property type="term" value="F:MHC class I protein binding"/>
    <property type="evidence" value="ECO:0007669"/>
    <property type="project" value="TreeGrafter"/>
</dbReference>
<dbReference type="FunFam" id="2.60.40.10:FF:000753">
    <property type="entry name" value="Paired immunoglobulin-like type 2 receptor alpha"/>
    <property type="match status" value="1"/>
</dbReference>
<dbReference type="Proteomes" id="UP000291000">
    <property type="component" value="Chromosome 25"/>
</dbReference>
<evidence type="ECO:0000313" key="12">
    <source>
        <dbReference type="Proteomes" id="UP000291000"/>
    </source>
</evidence>
<dbReference type="InterPro" id="IPR013106">
    <property type="entry name" value="Ig_V-set"/>
</dbReference>
<feature type="compositionally biased region" description="Basic and acidic residues" evidence="7">
    <location>
        <begin position="222"/>
        <end position="232"/>
    </location>
</feature>
<dbReference type="GeneID" id="102190927"/>
<feature type="compositionally biased region" description="Polar residues" evidence="7">
    <location>
        <begin position="147"/>
        <end position="157"/>
    </location>
</feature>
<evidence type="ECO:0000256" key="2">
    <source>
        <dbReference type="ARBA" id="ARBA00022692"/>
    </source>
</evidence>
<comment type="subcellular location">
    <subcellularLocation>
        <location evidence="1">Membrane</location>
        <topology evidence="1">Single-pass type I membrane protein</topology>
    </subcellularLocation>
</comment>
<dbReference type="KEGG" id="chx:102190927"/>
<name>A0A452EKP6_CAPHI</name>
<feature type="domain" description="Ig-like" evidence="10">
    <location>
        <begin position="28"/>
        <end position="125"/>
    </location>
</feature>
<dbReference type="SUPFAM" id="SSF48726">
    <property type="entry name" value="Immunoglobulin"/>
    <property type="match status" value="1"/>
</dbReference>
<dbReference type="PROSITE" id="PS50835">
    <property type="entry name" value="IG_LIKE"/>
    <property type="match status" value="1"/>
</dbReference>
<reference evidence="11" key="3">
    <citation type="submission" date="2025-09" db="UniProtKB">
        <authorList>
            <consortium name="Ensembl"/>
        </authorList>
    </citation>
    <scope>IDENTIFICATION</scope>
</reference>
<keyword evidence="2 8" id="KW-0812">Transmembrane</keyword>
<evidence type="ECO:0000256" key="8">
    <source>
        <dbReference type="SAM" id="Phobius"/>
    </source>
</evidence>
<dbReference type="STRING" id="9925.ENSCHIP00000012447"/>
<evidence type="ECO:0000259" key="10">
    <source>
        <dbReference type="PROSITE" id="PS50835"/>
    </source>
</evidence>
<keyword evidence="4 8" id="KW-1133">Transmembrane helix</keyword>
<evidence type="ECO:0000256" key="4">
    <source>
        <dbReference type="ARBA" id="ARBA00022989"/>
    </source>
</evidence>
<feature type="compositionally biased region" description="Basic and acidic residues" evidence="7">
    <location>
        <begin position="243"/>
        <end position="255"/>
    </location>
</feature>
<gene>
    <name evidence="11" type="primary">LOC102190927</name>
</gene>
<feature type="region of interest" description="Disordered" evidence="7">
    <location>
        <begin position="275"/>
        <end position="299"/>
    </location>
</feature>
<keyword evidence="6" id="KW-0325">Glycoprotein</keyword>
<dbReference type="InterPro" id="IPR007110">
    <property type="entry name" value="Ig-like_dom"/>
</dbReference>
<feature type="compositionally biased region" description="Low complexity" evidence="7">
    <location>
        <begin position="158"/>
        <end position="167"/>
    </location>
</feature>
<keyword evidence="5 8" id="KW-0472">Membrane</keyword>
<evidence type="ECO:0000256" key="6">
    <source>
        <dbReference type="ARBA" id="ARBA00023180"/>
    </source>
</evidence>